<dbReference type="GO" id="GO:0009507">
    <property type="term" value="C:chloroplast"/>
    <property type="evidence" value="ECO:0007669"/>
    <property type="project" value="TreeGrafter"/>
</dbReference>
<keyword evidence="2" id="KW-0378">Hydrolase</keyword>
<keyword evidence="3" id="KW-1185">Reference proteome</keyword>
<dbReference type="GO" id="GO:0047746">
    <property type="term" value="F:chlorophyllase activity"/>
    <property type="evidence" value="ECO:0007669"/>
    <property type="project" value="TreeGrafter"/>
</dbReference>
<dbReference type="Pfam" id="PF12697">
    <property type="entry name" value="Abhydrolase_6"/>
    <property type="match status" value="1"/>
</dbReference>
<dbReference type="Proteomes" id="UP000316726">
    <property type="component" value="Chromosome 9"/>
</dbReference>
<organism evidence="2 3">
    <name type="scientific">Chloropicon primus</name>
    <dbReference type="NCBI Taxonomy" id="1764295"/>
    <lineage>
        <taxon>Eukaryota</taxon>
        <taxon>Viridiplantae</taxon>
        <taxon>Chlorophyta</taxon>
        <taxon>Chloropicophyceae</taxon>
        <taxon>Chloropicales</taxon>
        <taxon>Chloropicaceae</taxon>
        <taxon>Chloropicon</taxon>
    </lineage>
</organism>
<dbReference type="GO" id="GO:0015994">
    <property type="term" value="P:chlorophyll metabolic process"/>
    <property type="evidence" value="ECO:0007669"/>
    <property type="project" value="TreeGrafter"/>
</dbReference>
<dbReference type="InterPro" id="IPR029058">
    <property type="entry name" value="AB_hydrolase_fold"/>
</dbReference>
<sequence>MVTVLRPQRGGRYVRSSGREIASQSTCRVLVPSTSGWKRRATRSSWSSVGFLAAANTGANAAPESYKSLLDYETYEWNGYKINSAVGASNKPGALDVLLVHGFGASIGHFQKTIIALSRAGHNVHALDLLGFGKSEKPLDYDYQMEGWRDLLVSYAKERIFAQGKGGKLVIMGNSIGSLASLMAARELVEQSLERNLKGVVLLNCAGGMNNAATLDDDWRVKLAYPIFALINALLKIEPVARFLFGKFSTKENIENVLRQVYRNQDSVDDDLVDLIHEPATTPGALEAFVSILTGPPGPRPEEHMPTLTKASVPLLVLWGSSDPFTPIDGPVAKYFLDTLEPAHEFVSKAILEDVGHCPHDDRPEAVHGALLPWLEQL</sequence>
<dbReference type="SUPFAM" id="SSF53474">
    <property type="entry name" value="alpha/beta-Hydrolases"/>
    <property type="match status" value="1"/>
</dbReference>
<dbReference type="STRING" id="1764295.A0A5B8MR05"/>
<dbReference type="AlphaFoldDB" id="A0A5B8MR05"/>
<dbReference type="Gene3D" id="3.40.50.1820">
    <property type="entry name" value="alpha/beta hydrolase"/>
    <property type="match status" value="1"/>
</dbReference>
<feature type="domain" description="AB hydrolase-1" evidence="1">
    <location>
        <begin position="97"/>
        <end position="367"/>
    </location>
</feature>
<dbReference type="PANTHER" id="PTHR46438">
    <property type="entry name" value="ALPHA/BETA-HYDROLASES SUPERFAMILY PROTEIN"/>
    <property type="match status" value="1"/>
</dbReference>
<protein>
    <submittedName>
        <fullName evidence="2">Alpha/beta-hydrolase</fullName>
    </submittedName>
</protein>
<gene>
    <name evidence="2" type="ORF">A3770_09p55070</name>
</gene>
<evidence type="ECO:0000313" key="2">
    <source>
        <dbReference type="EMBL" id="QDZ22989.1"/>
    </source>
</evidence>
<accession>A0A5B8MR05</accession>
<dbReference type="OrthoDB" id="408373at2759"/>
<dbReference type="EMBL" id="CP031042">
    <property type="protein sequence ID" value="QDZ22989.1"/>
    <property type="molecule type" value="Genomic_DNA"/>
</dbReference>
<name>A0A5B8MR05_9CHLO</name>
<dbReference type="InterPro" id="IPR000073">
    <property type="entry name" value="AB_hydrolase_1"/>
</dbReference>
<reference evidence="2 3" key="1">
    <citation type="submission" date="2018-07" db="EMBL/GenBank/DDBJ databases">
        <title>The complete nuclear genome of the prasinophyte Chloropicon primus (CCMP1205).</title>
        <authorList>
            <person name="Pombert J.-F."/>
            <person name="Otis C."/>
            <person name="Turmel M."/>
            <person name="Lemieux C."/>
        </authorList>
    </citation>
    <scope>NUCLEOTIDE SEQUENCE [LARGE SCALE GENOMIC DNA]</scope>
    <source>
        <strain evidence="2 3">CCMP1205</strain>
    </source>
</reference>
<evidence type="ECO:0000259" key="1">
    <source>
        <dbReference type="Pfam" id="PF12697"/>
    </source>
</evidence>
<proteinExistence type="predicted"/>
<evidence type="ECO:0000313" key="3">
    <source>
        <dbReference type="Proteomes" id="UP000316726"/>
    </source>
</evidence>
<dbReference type="PANTHER" id="PTHR46438:SF7">
    <property type="entry name" value="ALPHA_BETA-HYDROLASES SUPERFAMILY PROTEIN"/>
    <property type="match status" value="1"/>
</dbReference>